<dbReference type="GO" id="GO:0016787">
    <property type="term" value="F:hydrolase activity"/>
    <property type="evidence" value="ECO:0007669"/>
    <property type="project" value="UniProtKB-KW"/>
</dbReference>
<dbReference type="InterPro" id="IPR024733">
    <property type="entry name" value="NAGLU_tim-barrel"/>
</dbReference>
<dbReference type="InterPro" id="IPR024240">
    <property type="entry name" value="NAGLU_N"/>
</dbReference>
<dbReference type="AlphaFoldDB" id="A0A1W2E8W5"/>
<dbReference type="Pfam" id="PF12972">
    <property type="entry name" value="NAGLU_C"/>
    <property type="match status" value="1"/>
</dbReference>
<feature type="domain" description="Alpha-N-acetylglucosaminidase tim-barrel" evidence="3">
    <location>
        <begin position="134"/>
        <end position="465"/>
    </location>
</feature>
<dbReference type="Gene3D" id="3.20.20.80">
    <property type="entry name" value="Glycosidases"/>
    <property type="match status" value="1"/>
</dbReference>
<gene>
    <name evidence="6" type="ORF">SAMN04488524_4576</name>
</gene>
<evidence type="ECO:0000313" key="7">
    <source>
        <dbReference type="Proteomes" id="UP000192756"/>
    </source>
</evidence>
<dbReference type="STRING" id="151894.SAMN04488524_4576"/>
<name>A0A1W2E8W5_9SPHI</name>
<dbReference type="RefSeq" id="WP_235012657.1">
    <property type="nucleotide sequence ID" value="NZ_FWXT01000005.1"/>
</dbReference>
<keyword evidence="2" id="KW-0732">Signal</keyword>
<evidence type="ECO:0000259" key="5">
    <source>
        <dbReference type="Pfam" id="PF12972"/>
    </source>
</evidence>
<sequence>MKFKHNLMSAAFGIMLLFVATISMAKQAEWKGASSLNKEASYALIKRILPKFQDRFLIEFVEKQDGKDVFELESKGGKIVLRGNHGISVASALNFYLKNYAHCDISWNGNNLNLLSELPVVPAKVRHTTPYQYRHYFNYCTFNYTAAWWDWERWQQEIDFMALNGINMPLAMTGQNALWYRVYKSMGFTEKDMDAFFSGPAYFMWFWAGNLDGWGGPLPQSWMKSHEELQKKILARERELGMTPILPAFTGHVPPAFKERFPAAKLQKTNWEGRFADTYILDPKDPLFQVIGRKFIEEQTKTFGTDHLYGADTFNEMYPPSSSPAYLAESSDAVYKSMAAADPEAIWVMQGWTFWDKRDFWKPEQLKSYLNAVPTDKLIVLDLWSEVQPIWDKTEAYYGKQWIWCMLHNFGGKINMFGHMDKISIQPSETFHDPKAGNMMGIGVVPEGIEQNPAIYALMLDNVWRDKVIDADDWVKDYVHRRYGQKNAEVEKAWNILHYTVYNADGGHESIVTGRPTFKRSTDWTDTEMPYKLTDLVPAWDHMIKASADFKNVDGFQYDLVDLSRQIMADYASILQQEMAAAYKNKNYKAFQLSSSKFLELIRDMDRLLATRKDFLLGKWLNDAKRWGTNDAEKALYEKNARNLITLWGDKDASLHEYANKQWSGLLNGFYLQRWQQFIKEVGIKMKNNQKFSQEVFDEKIKAWEWNWVNSRELYAEKAQGDPVMVSKMMHQKYAAGIKASGKNSK</sequence>
<dbReference type="InterPro" id="IPR029018">
    <property type="entry name" value="Hex-like_dom2"/>
</dbReference>
<dbReference type="InterPro" id="IPR024732">
    <property type="entry name" value="NAGLU_C"/>
</dbReference>
<accession>A0A1W2E8W5</accession>
<dbReference type="InterPro" id="IPR017853">
    <property type="entry name" value="GH"/>
</dbReference>
<dbReference type="Proteomes" id="UP000192756">
    <property type="component" value="Unassembled WGS sequence"/>
</dbReference>
<feature type="signal peptide" evidence="2">
    <location>
        <begin position="1"/>
        <end position="25"/>
    </location>
</feature>
<proteinExistence type="predicted"/>
<feature type="chain" id="PRO_5012732360" evidence="2">
    <location>
        <begin position="26"/>
        <end position="746"/>
    </location>
</feature>
<keyword evidence="7" id="KW-1185">Reference proteome</keyword>
<dbReference type="Pfam" id="PF05089">
    <property type="entry name" value="NAGLU"/>
    <property type="match status" value="1"/>
</dbReference>
<keyword evidence="1" id="KW-0378">Hydrolase</keyword>
<evidence type="ECO:0000259" key="4">
    <source>
        <dbReference type="Pfam" id="PF12971"/>
    </source>
</evidence>
<dbReference type="GO" id="GO:0005975">
    <property type="term" value="P:carbohydrate metabolic process"/>
    <property type="evidence" value="ECO:0007669"/>
    <property type="project" value="UniProtKB-ARBA"/>
</dbReference>
<dbReference type="InterPro" id="IPR007781">
    <property type="entry name" value="NAGLU"/>
</dbReference>
<evidence type="ECO:0000256" key="1">
    <source>
        <dbReference type="ARBA" id="ARBA00022801"/>
    </source>
</evidence>
<organism evidence="6 7">
    <name type="scientific">Pedobacter africanus</name>
    <dbReference type="NCBI Taxonomy" id="151894"/>
    <lineage>
        <taxon>Bacteria</taxon>
        <taxon>Pseudomonadati</taxon>
        <taxon>Bacteroidota</taxon>
        <taxon>Sphingobacteriia</taxon>
        <taxon>Sphingobacteriales</taxon>
        <taxon>Sphingobacteriaceae</taxon>
        <taxon>Pedobacter</taxon>
    </lineage>
</organism>
<dbReference type="EMBL" id="FWXT01000005">
    <property type="protein sequence ID" value="SMD06220.1"/>
    <property type="molecule type" value="Genomic_DNA"/>
</dbReference>
<evidence type="ECO:0000259" key="3">
    <source>
        <dbReference type="Pfam" id="PF05089"/>
    </source>
</evidence>
<dbReference type="PANTHER" id="PTHR12872:SF1">
    <property type="entry name" value="ALPHA-N-ACETYLGLUCOSAMINIDASE"/>
    <property type="match status" value="1"/>
</dbReference>
<dbReference type="Pfam" id="PF12971">
    <property type="entry name" value="NAGLU_N"/>
    <property type="match status" value="1"/>
</dbReference>
<evidence type="ECO:0000313" key="6">
    <source>
        <dbReference type="EMBL" id="SMD06220.1"/>
    </source>
</evidence>
<dbReference type="Gene3D" id="1.20.120.670">
    <property type="entry name" value="N-acetyl-b-d-glucoasminidase"/>
    <property type="match status" value="1"/>
</dbReference>
<dbReference type="PANTHER" id="PTHR12872">
    <property type="entry name" value="ALPHA-N-ACETYLGLUCOSAMINIDASE"/>
    <property type="match status" value="1"/>
</dbReference>
<protein>
    <submittedName>
        <fullName evidence="6">Alpha-N-acetylglucosaminidase</fullName>
    </submittedName>
</protein>
<evidence type="ECO:0000256" key="2">
    <source>
        <dbReference type="SAM" id="SignalP"/>
    </source>
</evidence>
<dbReference type="SUPFAM" id="SSF51445">
    <property type="entry name" value="(Trans)glycosidases"/>
    <property type="match status" value="1"/>
</dbReference>
<feature type="domain" description="Alpha-N-acetylglucosaminidase C-terminal" evidence="5">
    <location>
        <begin position="474"/>
        <end position="733"/>
    </location>
</feature>
<reference evidence="7" key="1">
    <citation type="submission" date="2017-04" db="EMBL/GenBank/DDBJ databases">
        <authorList>
            <person name="Varghese N."/>
            <person name="Submissions S."/>
        </authorList>
    </citation>
    <scope>NUCLEOTIDE SEQUENCE [LARGE SCALE GENOMIC DNA]</scope>
    <source>
        <strain evidence="7">DSM 12126</strain>
    </source>
</reference>
<feature type="domain" description="Alpha-N-acetylglucosaminidase N-terminal" evidence="4">
    <location>
        <begin position="40"/>
        <end position="119"/>
    </location>
</feature>
<dbReference type="Gene3D" id="3.30.379.10">
    <property type="entry name" value="Chitobiase/beta-hexosaminidase domain 2-like"/>
    <property type="match status" value="1"/>
</dbReference>